<gene>
    <name evidence="2" type="ORF">THIARS_70736</name>
</gene>
<dbReference type="AlphaFoldDB" id="A0A238D727"/>
<keyword evidence="1" id="KW-1133">Transmembrane helix</keyword>
<organism evidence="2 3">
    <name type="scientific">Thiomonas delicata</name>
    <name type="common">Thiomonas cuprina</name>
    <dbReference type="NCBI Taxonomy" id="364030"/>
    <lineage>
        <taxon>Bacteria</taxon>
        <taxon>Pseudomonadati</taxon>
        <taxon>Pseudomonadota</taxon>
        <taxon>Betaproteobacteria</taxon>
        <taxon>Burkholderiales</taxon>
        <taxon>Thiomonas</taxon>
    </lineage>
</organism>
<protein>
    <submittedName>
        <fullName evidence="2">Uncharacterized protein</fullName>
    </submittedName>
</protein>
<keyword evidence="1" id="KW-0812">Transmembrane</keyword>
<dbReference type="Proteomes" id="UP000214566">
    <property type="component" value="Unassembled WGS sequence"/>
</dbReference>
<dbReference type="EMBL" id="FLMQ01000056">
    <property type="protein sequence ID" value="SBP89116.1"/>
    <property type="molecule type" value="Genomic_DNA"/>
</dbReference>
<reference evidence="2 3" key="1">
    <citation type="submission" date="2016-06" db="EMBL/GenBank/DDBJ databases">
        <authorList>
            <person name="Kjaerup R.B."/>
            <person name="Dalgaard T.S."/>
            <person name="Juul-Madsen H.R."/>
        </authorList>
    </citation>
    <scope>NUCLEOTIDE SEQUENCE [LARGE SCALE GENOMIC DNA]</scope>
    <source>
        <strain evidence="2 3">DSM 16361</strain>
    </source>
</reference>
<accession>A0A238D727</accession>
<keyword evidence="3" id="KW-1185">Reference proteome</keyword>
<name>A0A238D727_THIDL</name>
<dbReference type="RefSeq" id="WP_094161291.1">
    <property type="nucleotide sequence ID" value="NZ_LT592171.1"/>
</dbReference>
<proteinExistence type="predicted"/>
<dbReference type="OrthoDB" id="9163376at2"/>
<feature type="transmembrane region" description="Helical" evidence="1">
    <location>
        <begin position="101"/>
        <end position="119"/>
    </location>
</feature>
<evidence type="ECO:0000256" key="1">
    <source>
        <dbReference type="SAM" id="Phobius"/>
    </source>
</evidence>
<evidence type="ECO:0000313" key="3">
    <source>
        <dbReference type="Proteomes" id="UP000214566"/>
    </source>
</evidence>
<keyword evidence="1" id="KW-0472">Membrane</keyword>
<feature type="transmembrane region" description="Helical" evidence="1">
    <location>
        <begin position="170"/>
        <end position="190"/>
    </location>
</feature>
<feature type="transmembrane region" description="Helical" evidence="1">
    <location>
        <begin position="196"/>
        <end position="212"/>
    </location>
</feature>
<feature type="transmembrane region" description="Helical" evidence="1">
    <location>
        <begin position="67"/>
        <end position="89"/>
    </location>
</feature>
<sequence length="235" mass="25822">MQTDFDFDSDSASLPHAGLAARLRDLTLALFWSDAAAGVRGCRRLAQRAARAGMPLQQARLRATHRLLAGMVVVTLCTPPLVIALAVAGHVLVGSSAEGRHLLLALSLAIGLLYGHGVLQLGRADAWWRALYRNAGIAVQALPLRSVLAPWRPEVLDASIRHPWTQARRWAWAAGVNLLIWVGILAWLPADSPRLVSFWLAGLGVLSMTWLLEHHHRWMLRAIEAFIAADDAVWR</sequence>
<evidence type="ECO:0000313" key="2">
    <source>
        <dbReference type="EMBL" id="SBP89116.1"/>
    </source>
</evidence>